<dbReference type="KEGG" id="dvi:6630002"/>
<dbReference type="CDD" id="cd00201">
    <property type="entry name" value="WW"/>
    <property type="match status" value="3"/>
</dbReference>
<dbReference type="PROSITE" id="PS50020">
    <property type="entry name" value="WW_DOMAIN_2"/>
    <property type="match status" value="3"/>
</dbReference>
<dbReference type="FunFam" id="1.10.10.440:FF:000038">
    <property type="entry name" value="Uncharacterized protein, isoform B"/>
    <property type="match status" value="1"/>
</dbReference>
<feature type="compositionally biased region" description="Polar residues" evidence="3">
    <location>
        <begin position="153"/>
        <end position="164"/>
    </location>
</feature>
<dbReference type="PANTHER" id="PTHR15377">
    <property type="entry name" value="TRANSCRIPTION ELONGATION REGULATOR 1"/>
    <property type="match status" value="1"/>
</dbReference>
<feature type="domain" description="FF" evidence="5">
    <location>
        <begin position="899"/>
        <end position="981"/>
    </location>
</feature>
<dbReference type="InterPro" id="IPR057565">
    <property type="entry name" value="WW_TCRG1_3rd"/>
</dbReference>
<dbReference type="PROSITE" id="PS51676">
    <property type="entry name" value="FF"/>
    <property type="match status" value="5"/>
</dbReference>
<evidence type="ECO:0000256" key="2">
    <source>
        <dbReference type="SAM" id="Coils"/>
    </source>
</evidence>
<dbReference type="SUPFAM" id="SSF81698">
    <property type="entry name" value="FF domain"/>
    <property type="match status" value="5"/>
</dbReference>
<dbReference type="GO" id="GO:0070063">
    <property type="term" value="F:RNA polymerase binding"/>
    <property type="evidence" value="ECO:0007669"/>
    <property type="project" value="InterPro"/>
</dbReference>
<dbReference type="OrthoDB" id="63972at2759"/>
<feature type="domain" description="FF" evidence="5">
    <location>
        <begin position="725"/>
        <end position="779"/>
    </location>
</feature>
<evidence type="ECO:0000256" key="3">
    <source>
        <dbReference type="SAM" id="MobiDB-lite"/>
    </source>
</evidence>
<dbReference type="FunFam" id="1.10.10.440:FF:000005">
    <property type="entry name" value="Transcription elongation regulator 1 (CA150)"/>
    <property type="match status" value="1"/>
</dbReference>
<dbReference type="SMART" id="SM00456">
    <property type="entry name" value="WW"/>
    <property type="match status" value="3"/>
</dbReference>
<dbReference type="InterPro" id="IPR045148">
    <property type="entry name" value="TCRG1-like"/>
</dbReference>
<protein>
    <submittedName>
        <fullName evidence="6">Uncharacterized protein, isoform A</fullName>
    </submittedName>
</protein>
<evidence type="ECO:0000259" key="4">
    <source>
        <dbReference type="PROSITE" id="PS50020"/>
    </source>
</evidence>
<feature type="coiled-coil region" evidence="2">
    <location>
        <begin position="644"/>
        <end position="671"/>
    </location>
</feature>
<feature type="region of interest" description="Disordered" evidence="3">
    <location>
        <begin position="784"/>
        <end position="924"/>
    </location>
</feature>
<feature type="domain" description="FF" evidence="5">
    <location>
        <begin position="657"/>
        <end position="712"/>
    </location>
</feature>
<dbReference type="InterPro" id="IPR002713">
    <property type="entry name" value="FF_domain"/>
</dbReference>
<dbReference type="PROSITE" id="PS01159">
    <property type="entry name" value="WW_DOMAIN_1"/>
    <property type="match status" value="1"/>
</dbReference>
<dbReference type="Pfam" id="PF23517">
    <property type="entry name" value="WW_TCERG1"/>
    <property type="match status" value="1"/>
</dbReference>
<feature type="region of interest" description="Disordered" evidence="3">
    <location>
        <begin position="1103"/>
        <end position="1124"/>
    </location>
</feature>
<dbReference type="Gene3D" id="2.20.70.10">
    <property type="match status" value="3"/>
</dbReference>
<feature type="compositionally biased region" description="Low complexity" evidence="3">
    <location>
        <begin position="15"/>
        <end position="27"/>
    </location>
</feature>
<feature type="domain" description="FF" evidence="5">
    <location>
        <begin position="592"/>
        <end position="645"/>
    </location>
</feature>
<dbReference type="OMA" id="GMWLQPP"/>
<dbReference type="FunFam" id="1.10.10.440:FF:000001">
    <property type="entry name" value="Transcription elongation regulator 1 like"/>
    <property type="match status" value="1"/>
</dbReference>
<dbReference type="Proteomes" id="UP000008792">
    <property type="component" value="Unassembled WGS sequence"/>
</dbReference>
<evidence type="ECO:0000313" key="6">
    <source>
        <dbReference type="EMBL" id="EDW68235.1"/>
    </source>
</evidence>
<feature type="domain" description="FF" evidence="5">
    <location>
        <begin position="982"/>
        <end position="1037"/>
    </location>
</feature>
<feature type="region of interest" description="Disordered" evidence="3">
    <location>
        <begin position="414"/>
        <end position="444"/>
    </location>
</feature>
<dbReference type="EMBL" id="CH940650">
    <property type="protein sequence ID" value="EDW68235.1"/>
    <property type="molecule type" value="Genomic_DNA"/>
</dbReference>
<dbReference type="Pfam" id="PF00397">
    <property type="entry name" value="WW"/>
    <property type="match status" value="2"/>
</dbReference>
<dbReference type="SMART" id="SM00441">
    <property type="entry name" value="FF"/>
    <property type="match status" value="6"/>
</dbReference>
<dbReference type="AlphaFoldDB" id="B4LZR6"/>
<dbReference type="Gene3D" id="1.10.10.440">
    <property type="entry name" value="FF domain"/>
    <property type="match status" value="6"/>
</dbReference>
<dbReference type="FunCoup" id="B4LZR6">
    <property type="interactions" value="2865"/>
</dbReference>
<dbReference type="SUPFAM" id="SSF51045">
    <property type="entry name" value="WW domain"/>
    <property type="match status" value="3"/>
</dbReference>
<dbReference type="PANTHER" id="PTHR15377:SF3">
    <property type="entry name" value="WW DOMAIN-CONTAINING PROTEIN"/>
    <property type="match status" value="1"/>
</dbReference>
<feature type="domain" description="WW" evidence="4">
    <location>
        <begin position="446"/>
        <end position="479"/>
    </location>
</feature>
<reference evidence="6 7" key="1">
    <citation type="journal article" date="2007" name="Nature">
        <title>Evolution of genes and genomes on the Drosophila phylogeny.</title>
        <authorList>
            <consortium name="Drosophila 12 Genomes Consortium"/>
            <person name="Clark A.G."/>
            <person name="Eisen M.B."/>
            <person name="Smith D.R."/>
            <person name="Bergman C.M."/>
            <person name="Oliver B."/>
            <person name="Markow T.A."/>
            <person name="Kaufman T.C."/>
            <person name="Kellis M."/>
            <person name="Gelbart W."/>
            <person name="Iyer V.N."/>
            <person name="Pollard D.A."/>
            <person name="Sackton T.B."/>
            <person name="Larracuente A.M."/>
            <person name="Singh N.D."/>
            <person name="Abad J.P."/>
            <person name="Abt D.N."/>
            <person name="Adryan B."/>
            <person name="Aguade M."/>
            <person name="Akashi H."/>
            <person name="Anderson W.W."/>
            <person name="Aquadro C.F."/>
            <person name="Ardell D.H."/>
            <person name="Arguello R."/>
            <person name="Artieri C.G."/>
            <person name="Barbash D.A."/>
            <person name="Barker D."/>
            <person name="Barsanti P."/>
            <person name="Batterham P."/>
            <person name="Batzoglou S."/>
            <person name="Begun D."/>
            <person name="Bhutkar A."/>
            <person name="Blanco E."/>
            <person name="Bosak S.A."/>
            <person name="Bradley R.K."/>
            <person name="Brand A.D."/>
            <person name="Brent M.R."/>
            <person name="Brooks A.N."/>
            <person name="Brown R.H."/>
            <person name="Butlin R.K."/>
            <person name="Caggese C."/>
            <person name="Calvi B.R."/>
            <person name="Bernardo de Carvalho A."/>
            <person name="Caspi A."/>
            <person name="Castrezana S."/>
            <person name="Celniker S.E."/>
            <person name="Chang J.L."/>
            <person name="Chapple C."/>
            <person name="Chatterji S."/>
            <person name="Chinwalla A."/>
            <person name="Civetta A."/>
            <person name="Clifton S.W."/>
            <person name="Comeron J.M."/>
            <person name="Costello J.C."/>
            <person name="Coyne J.A."/>
            <person name="Daub J."/>
            <person name="David R.G."/>
            <person name="Delcher A.L."/>
            <person name="Delehaunty K."/>
            <person name="Do C.B."/>
            <person name="Ebling H."/>
            <person name="Edwards K."/>
            <person name="Eickbush T."/>
            <person name="Evans J.D."/>
            <person name="Filipski A."/>
            <person name="Findeiss S."/>
            <person name="Freyhult E."/>
            <person name="Fulton L."/>
            <person name="Fulton R."/>
            <person name="Garcia A.C."/>
            <person name="Gardiner A."/>
            <person name="Garfield D.A."/>
            <person name="Garvin B.E."/>
            <person name="Gibson G."/>
            <person name="Gilbert D."/>
            <person name="Gnerre S."/>
            <person name="Godfrey J."/>
            <person name="Good R."/>
            <person name="Gotea V."/>
            <person name="Gravely B."/>
            <person name="Greenberg A.J."/>
            <person name="Griffiths-Jones S."/>
            <person name="Gross S."/>
            <person name="Guigo R."/>
            <person name="Gustafson E.A."/>
            <person name="Haerty W."/>
            <person name="Hahn M.W."/>
            <person name="Halligan D.L."/>
            <person name="Halpern A.L."/>
            <person name="Halter G.M."/>
            <person name="Han M.V."/>
            <person name="Heger A."/>
            <person name="Hillier L."/>
            <person name="Hinrichs A.S."/>
            <person name="Holmes I."/>
            <person name="Hoskins R.A."/>
            <person name="Hubisz M.J."/>
            <person name="Hultmark D."/>
            <person name="Huntley M.A."/>
            <person name="Jaffe D.B."/>
            <person name="Jagadeeshan S."/>
            <person name="Jeck W.R."/>
            <person name="Johnson J."/>
            <person name="Jones C.D."/>
            <person name="Jordan W.C."/>
            <person name="Karpen G.H."/>
            <person name="Kataoka E."/>
            <person name="Keightley P.D."/>
            <person name="Kheradpour P."/>
            <person name="Kirkness E.F."/>
            <person name="Koerich L.B."/>
            <person name="Kristiansen K."/>
            <person name="Kudrna D."/>
            <person name="Kulathinal R.J."/>
            <person name="Kumar S."/>
            <person name="Kwok R."/>
            <person name="Lander E."/>
            <person name="Langley C.H."/>
            <person name="Lapoint R."/>
            <person name="Lazzaro B.P."/>
            <person name="Lee S.J."/>
            <person name="Levesque L."/>
            <person name="Li R."/>
            <person name="Lin C.F."/>
            <person name="Lin M.F."/>
            <person name="Lindblad-Toh K."/>
            <person name="Llopart A."/>
            <person name="Long M."/>
            <person name="Low L."/>
            <person name="Lozovsky E."/>
            <person name="Lu J."/>
            <person name="Luo M."/>
            <person name="Machado C.A."/>
            <person name="Makalowski W."/>
            <person name="Marzo M."/>
            <person name="Matsuda M."/>
            <person name="Matzkin L."/>
            <person name="McAllister B."/>
            <person name="McBride C.S."/>
            <person name="McKernan B."/>
            <person name="McKernan K."/>
            <person name="Mendez-Lago M."/>
            <person name="Minx P."/>
            <person name="Mollenhauer M.U."/>
            <person name="Montooth K."/>
            <person name="Mount S.M."/>
            <person name="Mu X."/>
            <person name="Myers E."/>
            <person name="Negre B."/>
            <person name="Newfeld S."/>
            <person name="Nielsen R."/>
            <person name="Noor M.A."/>
            <person name="O'Grady P."/>
            <person name="Pachter L."/>
            <person name="Papaceit M."/>
            <person name="Parisi M.J."/>
            <person name="Parisi M."/>
            <person name="Parts L."/>
            <person name="Pedersen J.S."/>
            <person name="Pesole G."/>
            <person name="Phillippy A.M."/>
            <person name="Ponting C.P."/>
            <person name="Pop M."/>
            <person name="Porcelli D."/>
            <person name="Powell J.R."/>
            <person name="Prohaska S."/>
            <person name="Pruitt K."/>
            <person name="Puig M."/>
            <person name="Quesneville H."/>
            <person name="Ram K.R."/>
            <person name="Rand D."/>
            <person name="Rasmussen M.D."/>
            <person name="Reed L.K."/>
            <person name="Reenan R."/>
            <person name="Reily A."/>
            <person name="Remington K.A."/>
            <person name="Rieger T.T."/>
            <person name="Ritchie M.G."/>
            <person name="Robin C."/>
            <person name="Rogers Y.H."/>
            <person name="Rohde C."/>
            <person name="Rozas J."/>
            <person name="Rubenfield M.J."/>
            <person name="Ruiz A."/>
            <person name="Russo S."/>
            <person name="Salzberg S.L."/>
            <person name="Sanchez-Gracia A."/>
            <person name="Saranga D.J."/>
            <person name="Sato H."/>
            <person name="Schaeffer S.W."/>
            <person name="Schatz M.C."/>
            <person name="Schlenke T."/>
            <person name="Schwartz R."/>
            <person name="Segarra C."/>
            <person name="Singh R.S."/>
            <person name="Sirot L."/>
            <person name="Sirota M."/>
            <person name="Sisneros N.B."/>
            <person name="Smith C.D."/>
            <person name="Smith T.F."/>
            <person name="Spieth J."/>
            <person name="Stage D.E."/>
            <person name="Stark A."/>
            <person name="Stephan W."/>
            <person name="Strausberg R.L."/>
            <person name="Strempel S."/>
            <person name="Sturgill D."/>
            <person name="Sutton G."/>
            <person name="Sutton G.G."/>
            <person name="Tao W."/>
            <person name="Teichmann S."/>
            <person name="Tobari Y.N."/>
            <person name="Tomimura Y."/>
            <person name="Tsolas J.M."/>
            <person name="Valente V.L."/>
            <person name="Venter E."/>
            <person name="Venter J.C."/>
            <person name="Vicario S."/>
            <person name="Vieira F.G."/>
            <person name="Vilella A.J."/>
            <person name="Villasante A."/>
            <person name="Walenz B."/>
            <person name="Wang J."/>
            <person name="Wasserman M."/>
            <person name="Watts T."/>
            <person name="Wilson D."/>
            <person name="Wilson R.K."/>
            <person name="Wing R.A."/>
            <person name="Wolfner M.F."/>
            <person name="Wong A."/>
            <person name="Wong G.K."/>
            <person name="Wu C.I."/>
            <person name="Wu G."/>
            <person name="Yamamoto D."/>
            <person name="Yang H.P."/>
            <person name="Yang S.P."/>
            <person name="Yorke J.A."/>
            <person name="Yoshida K."/>
            <person name="Zdobnov E."/>
            <person name="Zhang P."/>
            <person name="Zhang Y."/>
            <person name="Zimin A.V."/>
            <person name="Baldwin J."/>
            <person name="Abdouelleil A."/>
            <person name="Abdulkadir J."/>
            <person name="Abebe A."/>
            <person name="Abera B."/>
            <person name="Abreu J."/>
            <person name="Acer S.C."/>
            <person name="Aftuck L."/>
            <person name="Alexander A."/>
            <person name="An P."/>
            <person name="Anderson E."/>
            <person name="Anderson S."/>
            <person name="Arachi H."/>
            <person name="Azer M."/>
            <person name="Bachantsang P."/>
            <person name="Barry A."/>
            <person name="Bayul T."/>
            <person name="Berlin A."/>
            <person name="Bessette D."/>
            <person name="Bloom T."/>
            <person name="Blye J."/>
            <person name="Boguslavskiy L."/>
            <person name="Bonnet C."/>
            <person name="Boukhgalter B."/>
            <person name="Bourzgui I."/>
            <person name="Brown A."/>
            <person name="Cahill P."/>
            <person name="Channer S."/>
            <person name="Cheshatsang Y."/>
            <person name="Chuda L."/>
            <person name="Citroen M."/>
            <person name="Collymore A."/>
            <person name="Cooke P."/>
            <person name="Costello M."/>
            <person name="D'Aco K."/>
            <person name="Daza R."/>
            <person name="De Haan G."/>
            <person name="DeGray S."/>
            <person name="DeMaso C."/>
            <person name="Dhargay N."/>
            <person name="Dooley K."/>
            <person name="Dooley E."/>
            <person name="Doricent M."/>
            <person name="Dorje P."/>
            <person name="Dorjee K."/>
            <person name="Dupes A."/>
            <person name="Elong R."/>
            <person name="Falk J."/>
            <person name="Farina A."/>
            <person name="Faro S."/>
            <person name="Ferguson D."/>
            <person name="Fisher S."/>
            <person name="Foley C.D."/>
            <person name="Franke A."/>
            <person name="Friedrich D."/>
            <person name="Gadbois L."/>
            <person name="Gearin G."/>
            <person name="Gearin C.R."/>
            <person name="Giannoukos G."/>
            <person name="Goode T."/>
            <person name="Graham J."/>
            <person name="Grandbois E."/>
            <person name="Grewal S."/>
            <person name="Gyaltsen K."/>
            <person name="Hafez N."/>
            <person name="Hagos B."/>
            <person name="Hall J."/>
            <person name="Henson C."/>
            <person name="Hollinger A."/>
            <person name="Honan T."/>
            <person name="Huard M.D."/>
            <person name="Hughes L."/>
            <person name="Hurhula B."/>
            <person name="Husby M.E."/>
            <person name="Kamat A."/>
            <person name="Kanga B."/>
            <person name="Kashin S."/>
            <person name="Khazanovich D."/>
            <person name="Kisner P."/>
            <person name="Lance K."/>
            <person name="Lara M."/>
            <person name="Lee W."/>
            <person name="Lennon N."/>
            <person name="Letendre F."/>
            <person name="LeVine R."/>
            <person name="Lipovsky A."/>
            <person name="Liu X."/>
            <person name="Liu J."/>
            <person name="Liu S."/>
            <person name="Lokyitsang T."/>
            <person name="Lokyitsang Y."/>
            <person name="Lubonja R."/>
            <person name="Lui A."/>
            <person name="MacDonald P."/>
            <person name="Magnisalis V."/>
            <person name="Maru K."/>
            <person name="Matthews C."/>
            <person name="McCusker W."/>
            <person name="McDonough S."/>
            <person name="Mehta T."/>
            <person name="Meldrim J."/>
            <person name="Meneus L."/>
            <person name="Mihai O."/>
            <person name="Mihalev A."/>
            <person name="Mihova T."/>
            <person name="Mittelman R."/>
            <person name="Mlenga V."/>
            <person name="Montmayeur A."/>
            <person name="Mulrain L."/>
            <person name="Navidi A."/>
            <person name="Naylor J."/>
            <person name="Negash T."/>
            <person name="Nguyen T."/>
            <person name="Nguyen N."/>
            <person name="Nicol R."/>
            <person name="Norbu C."/>
            <person name="Norbu N."/>
            <person name="Novod N."/>
            <person name="O'Neill B."/>
            <person name="Osman S."/>
            <person name="Markiewicz E."/>
            <person name="Oyono O.L."/>
            <person name="Patti C."/>
            <person name="Phunkhang P."/>
            <person name="Pierre F."/>
            <person name="Priest M."/>
            <person name="Raghuraman S."/>
            <person name="Rege F."/>
            <person name="Reyes R."/>
            <person name="Rise C."/>
            <person name="Rogov P."/>
            <person name="Ross K."/>
            <person name="Ryan E."/>
            <person name="Settipalli S."/>
            <person name="Shea T."/>
            <person name="Sherpa N."/>
            <person name="Shi L."/>
            <person name="Shih D."/>
            <person name="Sparrow T."/>
            <person name="Spaulding J."/>
            <person name="Stalker J."/>
            <person name="Stange-Thomann N."/>
            <person name="Stavropoulos S."/>
            <person name="Stone C."/>
            <person name="Strader C."/>
            <person name="Tesfaye S."/>
            <person name="Thomson T."/>
            <person name="Thoulutsang Y."/>
            <person name="Thoulutsang D."/>
            <person name="Topham K."/>
            <person name="Topping I."/>
            <person name="Tsamla T."/>
            <person name="Vassiliev H."/>
            <person name="Vo A."/>
            <person name="Wangchuk T."/>
            <person name="Wangdi T."/>
            <person name="Weiand M."/>
            <person name="Wilkinson J."/>
            <person name="Wilson A."/>
            <person name="Yadav S."/>
            <person name="Young G."/>
            <person name="Yu Q."/>
            <person name="Zembek L."/>
            <person name="Zhong D."/>
            <person name="Zimmer A."/>
            <person name="Zwirko Z."/>
            <person name="Jaffe D.B."/>
            <person name="Alvarez P."/>
            <person name="Brockman W."/>
            <person name="Butler J."/>
            <person name="Chin C."/>
            <person name="Gnerre S."/>
            <person name="Grabherr M."/>
            <person name="Kleber M."/>
            <person name="Mauceli E."/>
            <person name="MacCallum I."/>
        </authorList>
    </citation>
    <scope>NUCLEOTIDE SEQUENCE [LARGE SCALE GENOMIC DNA]</scope>
    <source>
        <strain evidence="7">Tucson 15010-1051.87</strain>
    </source>
</reference>
<feature type="compositionally biased region" description="Pro residues" evidence="3">
    <location>
        <begin position="187"/>
        <end position="236"/>
    </location>
</feature>
<dbReference type="eggNOG" id="KOG0155">
    <property type="taxonomic scope" value="Eukaryota"/>
</dbReference>
<dbReference type="GO" id="GO:0005634">
    <property type="term" value="C:nucleus"/>
    <property type="evidence" value="ECO:0007669"/>
    <property type="project" value="TreeGrafter"/>
</dbReference>
<feature type="region of interest" description="Disordered" evidence="3">
    <location>
        <begin position="153"/>
        <end position="236"/>
    </location>
</feature>
<dbReference type="STRING" id="7244.B4LZR6"/>
<name>B4LZR6_DROVI</name>
<accession>B4LZR6</accession>
<organism evidence="6 7">
    <name type="scientific">Drosophila virilis</name>
    <name type="common">Fruit fly</name>
    <dbReference type="NCBI Taxonomy" id="7244"/>
    <lineage>
        <taxon>Eukaryota</taxon>
        <taxon>Metazoa</taxon>
        <taxon>Ecdysozoa</taxon>
        <taxon>Arthropoda</taxon>
        <taxon>Hexapoda</taxon>
        <taxon>Insecta</taxon>
        <taxon>Pterygota</taxon>
        <taxon>Neoptera</taxon>
        <taxon>Endopterygota</taxon>
        <taxon>Diptera</taxon>
        <taxon>Brachycera</taxon>
        <taxon>Muscomorpha</taxon>
        <taxon>Ephydroidea</taxon>
        <taxon>Drosophilidae</taxon>
        <taxon>Drosophila</taxon>
    </lineage>
</organism>
<feature type="domain" description="WW" evidence="4">
    <location>
        <begin position="302"/>
        <end position="329"/>
    </location>
</feature>
<feature type="region of interest" description="Disordered" evidence="3">
    <location>
        <begin position="1"/>
        <end position="100"/>
    </location>
</feature>
<feature type="compositionally biased region" description="Basic and acidic residues" evidence="3">
    <location>
        <begin position="414"/>
        <end position="425"/>
    </location>
</feature>
<keyword evidence="7" id="KW-1185">Reference proteome</keyword>
<dbReference type="InterPro" id="IPR001202">
    <property type="entry name" value="WW_dom"/>
</dbReference>
<dbReference type="InParanoid" id="B4LZR6"/>
<dbReference type="FunFam" id="1.10.10.440:FF:000029">
    <property type="entry name" value="Uncharacterized protein, isoform B"/>
    <property type="match status" value="1"/>
</dbReference>
<evidence type="ECO:0000313" key="7">
    <source>
        <dbReference type="Proteomes" id="UP000008792"/>
    </source>
</evidence>
<dbReference type="InterPro" id="IPR036020">
    <property type="entry name" value="WW_dom_sf"/>
</dbReference>
<dbReference type="FunFam" id="1.10.10.440:FF:000006">
    <property type="entry name" value="Transcription elongation regulator 1 (CA150)"/>
    <property type="match status" value="1"/>
</dbReference>
<sequence>METSLDESMDADRASPSPQDTQSQTSPAINGKPAGVGVGSQDGLKGVAITNEKTNASDLQRSKPFNAFSGRPMGEHTQMQQQHQQAAQHMANSQPAQAVNGVSQAPEIWVETKAEDGRSYYYHAVTRETTWTRPDGPNIKIMTQTEVEELAKRQTNTVAKPETSLTDHAEVPPGASALPGHSHLTSQPPPHLLNQPPPNAAAPLLSQPPPNVRQQPPPMFQQPPGMQPPPGFGQPPPFCMPPPAYGFPGAAPAGPWGVGVPPWQQQQHMHAPPGAAQDKPAKNLIIKPGVIDPAVIARAAEWSEHRAPDGRPYYFHAARGESVWEKPQALRDMEAARMAAHSGAAPQTAAVGPPSGMPPHLLPNPLMHMPPGAAPGFDPQMAFAAAAAAMKANSENNKAAQAAVLEKEAKKAAEEKRKKEEEQKKLAAAVASAKQTDKSRPVTSTPIAGTPWCVVWTGDARVFFYNPSTRTSVWDRPEDLMNREDVDKAVNERPEQLKSAEEKSAEPDHKLGENASVLEKLAQAQQQPQQVQRVEPDDDEDDEIIKIRTESESSVEEVPTKRVRTFTKPKKNEDAVLEAEQRAAKERALVPLETRVTQFKEMLREKDVSAFSTWEKELHKIVFDPRYLLLTSKERKQVFEKYVKDRAEEERKEKRNKMRQKRDDFRKLMEEAKLHGKSSFSEFSQRNAKEERYRAIEKVRERESLFNEFIVEVRRREKEDKQLRKEQIRKDFMDMLRERHDIDRHTRWYDIKKKFESDSRYRAVDSMYREQYFEDYMHIMKDEKRRERELRDQRDRERQRERKSDRRDRDKEKEKSRKESRRDRSRSRDRERKSSRDKEEKNKDRKKQDTPEEGEHCDDSDREERAGSEDSELARQRETEAEQKQKDRERKLRAEQSIREREKEVHRTLAGHLRDRDKEREHHKRDECIGHFTALLTDLVRTPDFTWKEVKRQLRKDHRWELIETLDRDERERIFNEHIDNLMKKKREKFREMLDEISTLELTSTWKEIKKLVKDDPRYLKYSSDKGEREFRDYIKDKTMQAKTALRELLQECKFITHKSSDLIKENANHLKEIQDILKNDKRYLVLDHLDEERSSILTAFLEEMNKRGPPPPPTASESTRRNK</sequence>
<dbReference type="FunFam" id="2.20.70.10:FF:000049">
    <property type="entry name" value="Transcription elongation regulator 1-like"/>
    <property type="match status" value="1"/>
</dbReference>
<dbReference type="GO" id="GO:0003712">
    <property type="term" value="F:transcription coregulator activity"/>
    <property type="evidence" value="ECO:0007669"/>
    <property type="project" value="TreeGrafter"/>
</dbReference>
<feature type="domain" description="WW" evidence="4">
    <location>
        <begin position="103"/>
        <end position="136"/>
    </location>
</feature>
<dbReference type="SMR" id="B4LZR6"/>
<proteinExistence type="predicted"/>
<feature type="region of interest" description="Disordered" evidence="3">
    <location>
        <begin position="484"/>
        <end position="509"/>
    </location>
</feature>
<gene>
    <name evidence="6" type="primary">Dvir\GJ22653</name>
    <name evidence="6" type="ORF">Dvir_GJ22653</name>
</gene>
<keyword evidence="1" id="KW-0677">Repeat</keyword>
<dbReference type="InterPro" id="IPR036517">
    <property type="entry name" value="FF_domain_sf"/>
</dbReference>
<feature type="compositionally biased region" description="Low complexity" evidence="3">
    <location>
        <begin position="78"/>
        <end position="91"/>
    </location>
</feature>
<keyword evidence="2" id="KW-0175">Coiled coil</keyword>
<dbReference type="PhylomeDB" id="B4LZR6"/>
<dbReference type="Pfam" id="PF01846">
    <property type="entry name" value="FF"/>
    <property type="match status" value="6"/>
</dbReference>
<dbReference type="HOGENOM" id="CLU_008684_0_0_1"/>
<evidence type="ECO:0000259" key="5">
    <source>
        <dbReference type="PROSITE" id="PS51676"/>
    </source>
</evidence>
<evidence type="ECO:0000256" key="1">
    <source>
        <dbReference type="ARBA" id="ARBA00022737"/>
    </source>
</evidence>
<dbReference type="FunFam" id="2.20.70.10:FF:000114">
    <property type="entry name" value="Transcription elongation regulator"/>
    <property type="match status" value="1"/>
</dbReference>